<sequence length="152" mass="17601">MCATYLINSWHVSMATGTAYTCALVCENFVEHTPWSYGTLPLEANQQLYTTGIKTQTVKRKAGKSVFVNDRADVWRTENIETPYMIETVAAQLAENMQEPKDADPKRQYKYLSPARVHHSTNENDFEQDEVEHVVVQMLSVNKQEKQQKHYW</sequence>
<name>A0A8H7PH68_MORIS</name>
<organism evidence="1 2">
    <name type="scientific">Mortierella isabellina</name>
    <name type="common">Filamentous fungus</name>
    <name type="synonym">Umbelopsis isabellina</name>
    <dbReference type="NCBI Taxonomy" id="91625"/>
    <lineage>
        <taxon>Eukaryota</taxon>
        <taxon>Fungi</taxon>
        <taxon>Fungi incertae sedis</taxon>
        <taxon>Mucoromycota</taxon>
        <taxon>Mucoromycotina</taxon>
        <taxon>Umbelopsidomycetes</taxon>
        <taxon>Umbelopsidales</taxon>
        <taxon>Umbelopsidaceae</taxon>
        <taxon>Umbelopsis</taxon>
    </lineage>
</organism>
<accession>A0A8H7PH68</accession>
<evidence type="ECO:0000313" key="2">
    <source>
        <dbReference type="Proteomes" id="UP000654370"/>
    </source>
</evidence>
<comment type="caution">
    <text evidence="1">The sequence shown here is derived from an EMBL/GenBank/DDBJ whole genome shotgun (WGS) entry which is preliminary data.</text>
</comment>
<dbReference type="AlphaFoldDB" id="A0A8H7PH68"/>
<dbReference type="EMBL" id="JAEPQZ010000014">
    <property type="protein sequence ID" value="KAG2173868.1"/>
    <property type="molecule type" value="Genomic_DNA"/>
</dbReference>
<protein>
    <submittedName>
        <fullName evidence="1">Uncharacterized protein</fullName>
    </submittedName>
</protein>
<evidence type="ECO:0000313" key="1">
    <source>
        <dbReference type="EMBL" id="KAG2173868.1"/>
    </source>
</evidence>
<gene>
    <name evidence="1" type="ORF">INT43_005288</name>
</gene>
<proteinExistence type="predicted"/>
<reference evidence="1" key="1">
    <citation type="submission" date="2020-12" db="EMBL/GenBank/DDBJ databases">
        <title>Metabolic potential, ecology and presence of endohyphal bacteria is reflected in genomic diversity of Mucoromycotina.</title>
        <authorList>
            <person name="Muszewska A."/>
            <person name="Okrasinska A."/>
            <person name="Steczkiewicz K."/>
            <person name="Drgas O."/>
            <person name="Orlowska M."/>
            <person name="Perlinska-Lenart U."/>
            <person name="Aleksandrzak-Piekarczyk T."/>
            <person name="Szatraj K."/>
            <person name="Zielenkiewicz U."/>
            <person name="Pilsyk S."/>
            <person name="Malc E."/>
            <person name="Mieczkowski P."/>
            <person name="Kruszewska J.S."/>
            <person name="Biernat P."/>
            <person name="Pawlowska J."/>
        </authorList>
    </citation>
    <scope>NUCLEOTIDE SEQUENCE</scope>
    <source>
        <strain evidence="1">WA0000067209</strain>
    </source>
</reference>
<dbReference type="Proteomes" id="UP000654370">
    <property type="component" value="Unassembled WGS sequence"/>
</dbReference>
<keyword evidence="2" id="KW-1185">Reference proteome</keyword>